<evidence type="ECO:0000313" key="9">
    <source>
        <dbReference type="Proteomes" id="UP000737171"/>
    </source>
</evidence>
<feature type="transmembrane region" description="Helical" evidence="6">
    <location>
        <begin position="396"/>
        <end position="418"/>
    </location>
</feature>
<dbReference type="PANTHER" id="PTHR43289">
    <property type="entry name" value="MITOGEN-ACTIVATED PROTEIN KINASE KINASE KINASE 20-RELATED"/>
    <property type="match status" value="1"/>
</dbReference>
<dbReference type="Gene3D" id="3.30.200.20">
    <property type="entry name" value="Phosphorylase Kinase, domain 1"/>
    <property type="match status" value="1"/>
</dbReference>
<evidence type="ECO:0000259" key="7">
    <source>
        <dbReference type="PROSITE" id="PS50011"/>
    </source>
</evidence>
<dbReference type="InterPro" id="IPR000719">
    <property type="entry name" value="Prot_kinase_dom"/>
</dbReference>
<feature type="domain" description="Protein kinase" evidence="7">
    <location>
        <begin position="98"/>
        <end position="372"/>
    </location>
</feature>
<evidence type="ECO:0000256" key="4">
    <source>
        <dbReference type="ARBA" id="ARBA00022840"/>
    </source>
</evidence>
<keyword evidence="9" id="KW-1185">Reference proteome</keyword>
<comment type="caution">
    <text evidence="8">The sequence shown here is derived from an EMBL/GenBank/DDBJ whole genome shotgun (WGS) entry which is preliminary data.</text>
</comment>
<keyword evidence="6" id="KW-1133">Transmembrane helix</keyword>
<dbReference type="Gene3D" id="1.10.510.10">
    <property type="entry name" value="Transferase(Phosphotransferase) domain 1"/>
    <property type="match status" value="1"/>
</dbReference>
<keyword evidence="2" id="KW-0547">Nucleotide-binding</keyword>
<evidence type="ECO:0000256" key="3">
    <source>
        <dbReference type="ARBA" id="ARBA00022777"/>
    </source>
</evidence>
<name>A0ABX2EN07_9BURK</name>
<dbReference type="SMART" id="SM00220">
    <property type="entry name" value="S_TKc"/>
    <property type="match status" value="1"/>
</dbReference>
<keyword evidence="6" id="KW-0812">Transmembrane</keyword>
<feature type="region of interest" description="Disordered" evidence="5">
    <location>
        <begin position="989"/>
        <end position="1012"/>
    </location>
</feature>
<dbReference type="PANTHER" id="PTHR43289:SF34">
    <property type="entry name" value="SERINE_THREONINE-PROTEIN KINASE YBDM-RELATED"/>
    <property type="match status" value="1"/>
</dbReference>
<dbReference type="InterPro" id="IPR008271">
    <property type="entry name" value="Ser/Thr_kinase_AS"/>
</dbReference>
<accession>A0ABX2EN07</accession>
<feature type="compositionally biased region" description="Low complexity" evidence="5">
    <location>
        <begin position="997"/>
        <end position="1012"/>
    </location>
</feature>
<evidence type="ECO:0000256" key="2">
    <source>
        <dbReference type="ARBA" id="ARBA00022741"/>
    </source>
</evidence>
<dbReference type="RefSeq" id="WP_173128171.1">
    <property type="nucleotide sequence ID" value="NZ_JABRWJ010000007.1"/>
</dbReference>
<dbReference type="Pfam" id="PF13432">
    <property type="entry name" value="TPR_16"/>
    <property type="match status" value="1"/>
</dbReference>
<proteinExistence type="predicted"/>
<organism evidence="8 9">
    <name type="scientific">Pseudaquabacterium terrae</name>
    <dbReference type="NCBI Taxonomy" id="2732868"/>
    <lineage>
        <taxon>Bacteria</taxon>
        <taxon>Pseudomonadati</taxon>
        <taxon>Pseudomonadota</taxon>
        <taxon>Betaproteobacteria</taxon>
        <taxon>Burkholderiales</taxon>
        <taxon>Sphaerotilaceae</taxon>
        <taxon>Pseudaquabacterium</taxon>
    </lineage>
</organism>
<dbReference type="Pfam" id="PF13424">
    <property type="entry name" value="TPR_12"/>
    <property type="match status" value="1"/>
</dbReference>
<reference evidence="8 9" key="1">
    <citation type="submission" date="2020-05" db="EMBL/GenBank/DDBJ databases">
        <title>Aquincola sp. isolate from soil.</title>
        <authorList>
            <person name="Han J."/>
            <person name="Kim D.-U."/>
        </authorList>
    </citation>
    <scope>NUCLEOTIDE SEQUENCE [LARGE SCALE GENOMIC DNA]</scope>
    <source>
        <strain evidence="8 9">S2</strain>
    </source>
</reference>
<keyword evidence="3 8" id="KW-0418">Kinase</keyword>
<keyword evidence="1" id="KW-0808">Transferase</keyword>
<dbReference type="EMBL" id="JABRWJ010000007">
    <property type="protein sequence ID" value="NRF70052.1"/>
    <property type="molecule type" value="Genomic_DNA"/>
</dbReference>
<sequence>MSQTFAHFEITPADWAALRALLDEALALPAAERERWLDALPPSDQRHAVRLRRLLAHANGGADAERLLQTLPKIETGDFATQPPADDAAAPGRTIGPYRLLRPLGEGGMVEVWLAERSDLLQRRQVALKLPRVFLQRSVWSERLAREREILATLEHPNIARLYDAGVAADGQPYLALEFVEGRRIDEHCRERALDVRARLRLVLQVAQAVAHAHAKLVVHRDLKPSNILVTADGQVRLLDFGIAKLLDRGSAEESALTRETGRALTPDYAAPEQIRGEPIGTAADIYSLGVLLYELLAGERPYRLKRGTRAELEESILHAEPLRPSDVAADARLRRELRGDLDTIVLKALKKAPSERYATVEALAADVERYLAGRPVLAHPDGAWYRTRRFVGRHILAVGAAGAVLVAVVAGAGMAAWQAAIARAEQAKAEEVKDFIASILRDADPWTTGVRASTVVDMLRHATQQIDTTFARRPELQVELLDIVGMSLLHRQEYELAETVLAHSAATARLHLQPDHPQAARGRIYMAEMHLERGRFKQARADLESALAALRGRRNADPRDIVTAWWDLSALAIDEGRYDEALAAASRARQHALDRLGERHRLTAGASVNLALAYLYAGKADEALRAAEPAHRLTVDVHAGASTHPQVIEAAEVYGRTLAANGQFVRGAEVLQRAKADAAEAAGASALVVGNLAWKLAALQVEAGETAQALVHGSEALRISSSHHAADTIHHARAQRAYGRALVAARAGAQAEPLLADALRTHAAAMGAKHPDVSAIRVERALSLAYAGRLAEAQRELEAVAPQAGDGAAPLLRARTLYVLGVVKRLARDDEGALRLQQQAQDAAGSGRAGRLAIARAAVEQGLVHVARGRADLASPVLERALAQLQELQPGASPERADAWLGLGRARLQQRKHVEARQWLDQAARFWRELDPQHRWAGEAAYWLAGCDAVLGRHADAHAAYARAADTLQRSPIPADADLAKLARGALSTSAGSGPARATGAADAATRARAS</sequence>
<dbReference type="Gene3D" id="1.25.40.10">
    <property type="entry name" value="Tetratricopeptide repeat domain"/>
    <property type="match status" value="3"/>
</dbReference>
<dbReference type="Pfam" id="PF00069">
    <property type="entry name" value="Pkinase"/>
    <property type="match status" value="1"/>
</dbReference>
<dbReference type="SUPFAM" id="SSF56112">
    <property type="entry name" value="Protein kinase-like (PK-like)"/>
    <property type="match status" value="1"/>
</dbReference>
<keyword evidence="6" id="KW-0472">Membrane</keyword>
<dbReference type="GO" id="GO:0004674">
    <property type="term" value="F:protein serine/threonine kinase activity"/>
    <property type="evidence" value="ECO:0007669"/>
    <property type="project" value="UniProtKB-KW"/>
</dbReference>
<evidence type="ECO:0000256" key="6">
    <source>
        <dbReference type="SAM" id="Phobius"/>
    </source>
</evidence>
<dbReference type="InterPro" id="IPR011009">
    <property type="entry name" value="Kinase-like_dom_sf"/>
</dbReference>
<dbReference type="InterPro" id="IPR019734">
    <property type="entry name" value="TPR_rpt"/>
</dbReference>
<dbReference type="Proteomes" id="UP000737171">
    <property type="component" value="Unassembled WGS sequence"/>
</dbReference>
<evidence type="ECO:0000256" key="1">
    <source>
        <dbReference type="ARBA" id="ARBA00022679"/>
    </source>
</evidence>
<keyword evidence="8" id="KW-0723">Serine/threonine-protein kinase</keyword>
<dbReference type="SUPFAM" id="SSF48452">
    <property type="entry name" value="TPR-like"/>
    <property type="match status" value="3"/>
</dbReference>
<dbReference type="CDD" id="cd14014">
    <property type="entry name" value="STKc_PknB_like"/>
    <property type="match status" value="1"/>
</dbReference>
<evidence type="ECO:0000313" key="8">
    <source>
        <dbReference type="EMBL" id="NRF70052.1"/>
    </source>
</evidence>
<dbReference type="PROSITE" id="PS00108">
    <property type="entry name" value="PROTEIN_KINASE_ST"/>
    <property type="match status" value="1"/>
</dbReference>
<protein>
    <submittedName>
        <fullName evidence="8">Serine/threonine protein kinase</fullName>
    </submittedName>
</protein>
<evidence type="ECO:0000256" key="5">
    <source>
        <dbReference type="SAM" id="MobiDB-lite"/>
    </source>
</evidence>
<keyword evidence="4" id="KW-0067">ATP-binding</keyword>
<gene>
    <name evidence="8" type="ORF">HLB44_23895</name>
</gene>
<dbReference type="PROSITE" id="PS50011">
    <property type="entry name" value="PROTEIN_KINASE_DOM"/>
    <property type="match status" value="1"/>
</dbReference>
<dbReference type="SMART" id="SM00028">
    <property type="entry name" value="TPR"/>
    <property type="match status" value="6"/>
</dbReference>
<dbReference type="InterPro" id="IPR011990">
    <property type="entry name" value="TPR-like_helical_dom_sf"/>
</dbReference>